<sequence length="1713" mass="190657">MAHTMTKSQSERGFFRSLLSRGHHSHSNQDLHDGGDGDSRRGSGSSSASTSSSSGGGFGSMRGIIKHHSFSGNLSFQQLSQNGRPDSSGPADSHAYTSSSSSSGAGLSGSGDRQSLLGKRPSLIIPFNPGQQHGAAPPSHPYHHSTGDALTYNYMDDFQAPIAKSGVLIKQANHLKTWKKRLMVLKGHSLFYYVSGTSGEDSYPRGVIPLLGVKVTPVDAMRFKKKNCFEICHPGYRPIYLMAKSESDLTTWMTSLTSAAMPTTADRRMLAVRDSDIEKLFDTPALEDALPYKRAFYFRQKVAFCLPRAALDRKKSASHLFELNERRLTTLCDLNSYCDAFPNILSDPQLYVELLHLIGCYIFRPFVVVQSHSPPNIFVDDSAADDAPLGGSSLNGENPIDKYSEYTVEEQTWGLLSACYDLLLKAIEYIDKLEKHVRKEFFPLRFVSQLVNLFKSPSFKERQVLKGVLHRLYYKLTQRRSAIRKEIAHVFYEYIYETSNHYGVAELLEILGSIVNGFACPIKPEHIVLLERALIPLHSTPAFVSYHQQLAYCMIQYVSKDHSLFTPIVRGLLKYWPVGNSFKEVVFIVEFEELLEHVLAESDFDKLSRRLAHRLGKCMVSSQFQVSERAISCWNSPSCTRIMNEYEKLGQCMFDVIKPYLRTAITSHWNGIIQQKAQETYMVYYNMGYEHDESFLASLNGGVPLVAPSSRRSSCASASGKTAAGAGASSAEDVFEAEDDMEIVTPGSPTSRLPVRLSAEKLDLDVVSSDGEDEEDDSSGPLTTTRVPTTLSPGTIVKGYELVERTALLGVCNPLDSRGEQKAVVVRPTGAVVEWSQQRVDVDAMEGEQRQQEDDEAETESDDEVCPLVERVAAPESERDQSGVGTGSELVPDGPTLEYQCVLEATDDIYVNSNYRLRDKFAAGSHGEVWRATSRSSGGHPVVLKRLFVERDASAMLEMGLREAHFGALLRHERHVARFVEYFVRPSSVADADAGSSSASMPVAPYRQAPRAPPGSADETRPPPSSEATAELQELWLVFFDEGISLRNYLYASRESAHSAVVFEPSPFWERLRRDERGENVLREILRQVLEGVAALHRRGITHRDIKPSNILVHVEAAHANASSALTPPTVKLADLGSAVDDHTLHELYTAHGPTQAEETREYQPPEVLFSAAGAPYDPAYPLAYDLWSVGVVFLEMVLGSPQVFLISARERARVDAILRHESDDVKRKSYLLHVLTQEFCIFRPSSHELRALWNQYALVSDGCHFGRFNTTIVQRDPKRRGLFDRWGLDLMWKLLQWHPAQRISAQDALEHAFFRGAYTCAETGRAFATRQELLLHEQYLAVQRQRDAELAMLVRERYEVPSVFHCPRCRRAFSTVASCTQHLVARQHATAEQHFCEYAHTRLRDAVRLESAGSAARKHGARARPALGVAVFQGKKKYMEDAVVTADFSWPHVGAVTMVAVVDGHLGTGATRHIQDHLVRVVEERLAEPLGRAAGAEEQRVALRQVFLELHDGFLERSKRQRERHGDGDGDGDAGQKQDQDQDFSGATLTVVLHLVDQQRLLSANVGDSSAILLRDDEVTELTTDHWPNVPEERARVESSGGFVSLLGLWRVVGQLAVSRSIGDRHLRQFVTAEPFVYLGRIASAGDDAVVIAASDGLWEAMERDEVARFVADRRRHAPKDSAQAIAEALVEEAYVRGSPDNIAVILLELQS</sequence>
<dbReference type="Gene3D" id="1.10.510.10">
    <property type="entry name" value="Transferase(Phosphotransferase) domain 1"/>
    <property type="match status" value="1"/>
</dbReference>
<keyword evidence="1" id="KW-0479">Metal-binding</keyword>
<evidence type="ECO:0000313" key="8">
    <source>
        <dbReference type="Proteomes" id="UP001209570"/>
    </source>
</evidence>
<dbReference type="InterPro" id="IPR036457">
    <property type="entry name" value="PPM-type-like_dom_sf"/>
</dbReference>
<dbReference type="GO" id="GO:0000159">
    <property type="term" value="C:protein phosphatase type 2A complex"/>
    <property type="evidence" value="ECO:0007669"/>
    <property type="project" value="InterPro"/>
</dbReference>
<dbReference type="SUPFAM" id="SSF50729">
    <property type="entry name" value="PH domain-like"/>
    <property type="match status" value="1"/>
</dbReference>
<feature type="region of interest" description="Disordered" evidence="2">
    <location>
        <begin position="765"/>
        <end position="790"/>
    </location>
</feature>
<dbReference type="InterPro" id="IPR001932">
    <property type="entry name" value="PPM-type_phosphatase-like_dom"/>
</dbReference>
<dbReference type="GO" id="GO:0005524">
    <property type="term" value="F:ATP binding"/>
    <property type="evidence" value="ECO:0007669"/>
    <property type="project" value="InterPro"/>
</dbReference>
<dbReference type="Pfam" id="PF00069">
    <property type="entry name" value="Pkinase"/>
    <property type="match status" value="1"/>
</dbReference>
<dbReference type="InterPro" id="IPR008271">
    <property type="entry name" value="Ser/Thr_kinase_AS"/>
</dbReference>
<organism evidence="7 8">
    <name type="scientific">Pythium insidiosum</name>
    <name type="common">Pythiosis disease agent</name>
    <dbReference type="NCBI Taxonomy" id="114742"/>
    <lineage>
        <taxon>Eukaryota</taxon>
        <taxon>Sar</taxon>
        <taxon>Stramenopiles</taxon>
        <taxon>Oomycota</taxon>
        <taxon>Peronosporomycetes</taxon>
        <taxon>Pythiales</taxon>
        <taxon>Pythiaceae</taxon>
        <taxon>Pythium</taxon>
    </lineage>
</organism>
<keyword evidence="1" id="KW-0862">Zinc</keyword>
<feature type="region of interest" description="Disordered" evidence="2">
    <location>
        <begin position="991"/>
        <end position="1027"/>
    </location>
</feature>
<feature type="region of interest" description="Disordered" evidence="2">
    <location>
        <begin position="76"/>
        <end position="143"/>
    </location>
</feature>
<dbReference type="GO" id="GO:0007165">
    <property type="term" value="P:signal transduction"/>
    <property type="evidence" value="ECO:0007669"/>
    <property type="project" value="InterPro"/>
</dbReference>
<comment type="caution">
    <text evidence="7">The sequence shown here is derived from an EMBL/GenBank/DDBJ whole genome shotgun (WGS) entry which is preliminary data.</text>
</comment>
<dbReference type="PROSITE" id="PS50157">
    <property type="entry name" value="ZINC_FINGER_C2H2_2"/>
    <property type="match status" value="1"/>
</dbReference>
<dbReference type="PANTHER" id="PTHR10257">
    <property type="entry name" value="SERINE/THREONINE PROTEIN PHOSPHATASE 2A PP2A REGULATORY SUBUNIT B"/>
    <property type="match status" value="1"/>
</dbReference>
<dbReference type="PROSITE" id="PS50003">
    <property type="entry name" value="PH_DOMAIN"/>
    <property type="match status" value="1"/>
</dbReference>
<dbReference type="InterPro" id="IPR011009">
    <property type="entry name" value="Kinase-like_dom_sf"/>
</dbReference>
<dbReference type="InterPro" id="IPR000719">
    <property type="entry name" value="Prot_kinase_dom"/>
</dbReference>
<feature type="domain" description="PH" evidence="3">
    <location>
        <begin position="161"/>
        <end position="261"/>
    </location>
</feature>
<feature type="region of interest" description="Disordered" evidence="2">
    <location>
        <begin position="1519"/>
        <end position="1542"/>
    </location>
</feature>
<dbReference type="PROSITE" id="PS00108">
    <property type="entry name" value="PROTEIN_KINASE_ST"/>
    <property type="match status" value="1"/>
</dbReference>
<feature type="compositionally biased region" description="Basic and acidic residues" evidence="2">
    <location>
        <begin position="27"/>
        <end position="41"/>
    </location>
</feature>
<feature type="domain" description="Protein kinase" evidence="4">
    <location>
        <begin position="915"/>
        <end position="1315"/>
    </location>
</feature>
<evidence type="ECO:0008006" key="9">
    <source>
        <dbReference type="Google" id="ProtNLM"/>
    </source>
</evidence>
<protein>
    <recommendedName>
        <fullName evidence="9">Serine/threonine protein kinase</fullName>
    </recommendedName>
</protein>
<dbReference type="Gene3D" id="2.30.29.30">
    <property type="entry name" value="Pleckstrin-homology domain (PH domain)/Phosphotyrosine-binding domain (PTB)"/>
    <property type="match status" value="1"/>
</dbReference>
<keyword evidence="8" id="KW-1185">Reference proteome</keyword>
<dbReference type="InterPro" id="IPR002554">
    <property type="entry name" value="PP2A_B56"/>
</dbReference>
<evidence type="ECO:0000259" key="4">
    <source>
        <dbReference type="PROSITE" id="PS50011"/>
    </source>
</evidence>
<feature type="compositionally biased region" description="Polar residues" evidence="2">
    <location>
        <begin position="76"/>
        <end position="85"/>
    </location>
</feature>
<accession>A0AAD5LKF1</accession>
<keyword evidence="1" id="KW-0863">Zinc-finger</keyword>
<evidence type="ECO:0000256" key="1">
    <source>
        <dbReference type="PROSITE-ProRule" id="PRU00042"/>
    </source>
</evidence>
<feature type="compositionally biased region" description="Polar residues" evidence="2">
    <location>
        <begin position="781"/>
        <end position="790"/>
    </location>
</feature>
<feature type="domain" description="PPM-type phosphatase" evidence="6">
    <location>
        <begin position="1427"/>
        <end position="1711"/>
    </location>
</feature>
<dbReference type="PANTHER" id="PTHR10257:SF3">
    <property type="entry name" value="SERINE_THREONINE-PROTEIN PHOSPHATASE 2A 56 KDA REGULATORY SUBUNIT GAMMA ISOFORM"/>
    <property type="match status" value="1"/>
</dbReference>
<gene>
    <name evidence="7" type="ORF">P43SY_005704</name>
</gene>
<evidence type="ECO:0000256" key="2">
    <source>
        <dbReference type="SAM" id="MobiDB-lite"/>
    </source>
</evidence>
<evidence type="ECO:0000259" key="5">
    <source>
        <dbReference type="PROSITE" id="PS50157"/>
    </source>
</evidence>
<dbReference type="Pfam" id="PF01603">
    <property type="entry name" value="B56"/>
    <property type="match status" value="1"/>
</dbReference>
<reference evidence="7" key="1">
    <citation type="submission" date="2021-12" db="EMBL/GenBank/DDBJ databases">
        <title>Prjna785345.</title>
        <authorList>
            <person name="Rujirawat T."/>
            <person name="Krajaejun T."/>
        </authorList>
    </citation>
    <scope>NUCLEOTIDE SEQUENCE</scope>
    <source>
        <strain evidence="7">Pi057C3</strain>
    </source>
</reference>
<dbReference type="InterPro" id="IPR016024">
    <property type="entry name" value="ARM-type_fold"/>
</dbReference>
<feature type="compositionally biased region" description="Low complexity" evidence="2">
    <location>
        <begin position="991"/>
        <end position="1000"/>
    </location>
</feature>
<dbReference type="Pfam" id="PF00481">
    <property type="entry name" value="PP2C"/>
    <property type="match status" value="1"/>
</dbReference>
<feature type="region of interest" description="Disordered" evidence="2">
    <location>
        <begin position="1"/>
        <end position="64"/>
    </location>
</feature>
<dbReference type="GO" id="GO:0004672">
    <property type="term" value="F:protein kinase activity"/>
    <property type="evidence" value="ECO:0007669"/>
    <property type="project" value="InterPro"/>
</dbReference>
<dbReference type="Pfam" id="PF00169">
    <property type="entry name" value="PH"/>
    <property type="match status" value="1"/>
</dbReference>
<dbReference type="PROSITE" id="PS00028">
    <property type="entry name" value="ZINC_FINGER_C2H2_1"/>
    <property type="match status" value="1"/>
</dbReference>
<dbReference type="SMART" id="SM00233">
    <property type="entry name" value="PH"/>
    <property type="match status" value="1"/>
</dbReference>
<proteinExistence type="predicted"/>
<dbReference type="Proteomes" id="UP001209570">
    <property type="component" value="Unassembled WGS sequence"/>
</dbReference>
<dbReference type="PROSITE" id="PS50011">
    <property type="entry name" value="PROTEIN_KINASE_DOM"/>
    <property type="match status" value="1"/>
</dbReference>
<dbReference type="PROSITE" id="PS51746">
    <property type="entry name" value="PPM_2"/>
    <property type="match status" value="1"/>
</dbReference>
<dbReference type="SMART" id="SM00332">
    <property type="entry name" value="PP2Cc"/>
    <property type="match status" value="1"/>
</dbReference>
<dbReference type="GO" id="GO:0008270">
    <property type="term" value="F:zinc ion binding"/>
    <property type="evidence" value="ECO:0007669"/>
    <property type="project" value="UniProtKB-KW"/>
</dbReference>
<name>A0AAD5LKF1_PYTIN</name>
<feature type="domain" description="C2H2-type" evidence="5">
    <location>
        <begin position="1365"/>
        <end position="1394"/>
    </location>
</feature>
<feature type="compositionally biased region" description="Low complexity" evidence="2">
    <location>
        <begin position="42"/>
        <end position="53"/>
    </location>
</feature>
<dbReference type="InterPro" id="IPR001849">
    <property type="entry name" value="PH_domain"/>
</dbReference>
<dbReference type="SMART" id="SM00220">
    <property type="entry name" value="S_TKc"/>
    <property type="match status" value="1"/>
</dbReference>
<dbReference type="InterPro" id="IPR011989">
    <property type="entry name" value="ARM-like"/>
</dbReference>
<dbReference type="Gene3D" id="3.30.200.20">
    <property type="entry name" value="Phosphorylase Kinase, domain 1"/>
    <property type="match status" value="1"/>
</dbReference>
<feature type="compositionally biased region" description="Acidic residues" evidence="2">
    <location>
        <begin position="853"/>
        <end position="865"/>
    </location>
</feature>
<dbReference type="Gene3D" id="3.60.40.10">
    <property type="entry name" value="PPM-type phosphatase domain"/>
    <property type="match status" value="1"/>
</dbReference>
<dbReference type="GO" id="GO:0019888">
    <property type="term" value="F:protein phosphatase regulator activity"/>
    <property type="evidence" value="ECO:0007669"/>
    <property type="project" value="InterPro"/>
</dbReference>
<dbReference type="SUPFAM" id="SSF56112">
    <property type="entry name" value="Protein kinase-like (PK-like)"/>
    <property type="match status" value="1"/>
</dbReference>
<evidence type="ECO:0000313" key="7">
    <source>
        <dbReference type="EMBL" id="KAJ0401099.1"/>
    </source>
</evidence>
<dbReference type="Gene3D" id="1.25.10.10">
    <property type="entry name" value="Leucine-rich Repeat Variant"/>
    <property type="match status" value="1"/>
</dbReference>
<evidence type="ECO:0000259" key="6">
    <source>
        <dbReference type="PROSITE" id="PS51746"/>
    </source>
</evidence>
<feature type="region of interest" description="Disordered" evidence="2">
    <location>
        <begin position="842"/>
        <end position="892"/>
    </location>
</feature>
<dbReference type="InterPro" id="IPR013087">
    <property type="entry name" value="Znf_C2H2_type"/>
</dbReference>
<evidence type="ECO:0000259" key="3">
    <source>
        <dbReference type="PROSITE" id="PS50003"/>
    </source>
</evidence>
<dbReference type="SUPFAM" id="SSF81606">
    <property type="entry name" value="PP2C-like"/>
    <property type="match status" value="1"/>
</dbReference>
<feature type="compositionally biased region" description="Basic and acidic residues" evidence="2">
    <location>
        <begin position="1519"/>
        <end position="1541"/>
    </location>
</feature>
<dbReference type="EMBL" id="JAKCXM010000137">
    <property type="protein sequence ID" value="KAJ0401099.1"/>
    <property type="molecule type" value="Genomic_DNA"/>
</dbReference>
<dbReference type="SUPFAM" id="SSF48371">
    <property type="entry name" value="ARM repeat"/>
    <property type="match status" value="1"/>
</dbReference>
<dbReference type="CDD" id="cd00143">
    <property type="entry name" value="PP2Cc"/>
    <property type="match status" value="1"/>
</dbReference>
<dbReference type="InterPro" id="IPR011993">
    <property type="entry name" value="PH-like_dom_sf"/>
</dbReference>